<dbReference type="EMBL" id="VMNF01000004">
    <property type="protein sequence ID" value="TXC09266.1"/>
    <property type="molecule type" value="Genomic_DNA"/>
</dbReference>
<dbReference type="PIRSF" id="PIRSF006060">
    <property type="entry name" value="AA_transporter"/>
    <property type="match status" value="1"/>
</dbReference>
<feature type="transmembrane region" description="Helical" evidence="6">
    <location>
        <begin position="275"/>
        <end position="305"/>
    </location>
</feature>
<feature type="transmembrane region" description="Helical" evidence="6">
    <location>
        <begin position="379"/>
        <end position="401"/>
    </location>
</feature>
<proteinExistence type="predicted"/>
<keyword evidence="4 6" id="KW-1133">Transmembrane helix</keyword>
<evidence type="ECO:0000313" key="8">
    <source>
        <dbReference type="Proteomes" id="UP000321331"/>
    </source>
</evidence>
<evidence type="ECO:0000256" key="3">
    <source>
        <dbReference type="ARBA" id="ARBA00022692"/>
    </source>
</evidence>
<evidence type="ECO:0000256" key="2">
    <source>
        <dbReference type="ARBA" id="ARBA00022448"/>
    </source>
</evidence>
<feature type="transmembrane region" description="Helical" evidence="6">
    <location>
        <begin position="199"/>
        <end position="219"/>
    </location>
</feature>
<evidence type="ECO:0008006" key="9">
    <source>
        <dbReference type="Google" id="ProtNLM"/>
    </source>
</evidence>
<feature type="transmembrane region" description="Helical" evidence="6">
    <location>
        <begin position="407"/>
        <end position="429"/>
    </location>
</feature>
<protein>
    <recommendedName>
        <fullName evidence="9">Choline transport protein</fullName>
    </recommendedName>
</protein>
<dbReference type="PANTHER" id="PTHR45649">
    <property type="entry name" value="AMINO-ACID PERMEASE BAT1"/>
    <property type="match status" value="1"/>
</dbReference>
<feature type="transmembrane region" description="Helical" evidence="6">
    <location>
        <begin position="133"/>
        <end position="160"/>
    </location>
</feature>
<dbReference type="GO" id="GO:0016020">
    <property type="term" value="C:membrane"/>
    <property type="evidence" value="ECO:0007669"/>
    <property type="project" value="UniProtKB-SubCell"/>
</dbReference>
<dbReference type="GO" id="GO:0022857">
    <property type="term" value="F:transmembrane transporter activity"/>
    <property type="evidence" value="ECO:0007669"/>
    <property type="project" value="InterPro"/>
</dbReference>
<dbReference type="PANTHER" id="PTHR45649:SF7">
    <property type="entry name" value="CHOLINE TRANSPORT PROTEIN"/>
    <property type="match status" value="1"/>
</dbReference>
<comment type="caution">
    <text evidence="7">The sequence shown here is derived from an EMBL/GenBank/DDBJ whole genome shotgun (WGS) entry which is preliminary data.</text>
</comment>
<gene>
    <name evidence="7" type="ORF">FocTR4_00006099</name>
</gene>
<feature type="transmembrane region" description="Helical" evidence="6">
    <location>
        <begin position="477"/>
        <end position="497"/>
    </location>
</feature>
<feature type="transmembrane region" description="Helical" evidence="6">
    <location>
        <begin position="172"/>
        <end position="192"/>
    </location>
</feature>
<organism evidence="7 8">
    <name type="scientific">Fusarium oxysporum f. sp. cubense</name>
    <dbReference type="NCBI Taxonomy" id="61366"/>
    <lineage>
        <taxon>Eukaryota</taxon>
        <taxon>Fungi</taxon>
        <taxon>Dikarya</taxon>
        <taxon>Ascomycota</taxon>
        <taxon>Pezizomycotina</taxon>
        <taxon>Sordariomycetes</taxon>
        <taxon>Hypocreomycetidae</taxon>
        <taxon>Hypocreales</taxon>
        <taxon>Nectriaceae</taxon>
        <taxon>Fusarium</taxon>
        <taxon>Fusarium oxysporum species complex</taxon>
    </lineage>
</organism>
<evidence type="ECO:0000256" key="1">
    <source>
        <dbReference type="ARBA" id="ARBA00004141"/>
    </source>
</evidence>
<reference evidence="7 8" key="1">
    <citation type="submission" date="2019-07" db="EMBL/GenBank/DDBJ databases">
        <title>The First High-Quality Draft Genome Sequence of the Causal Agent of the Current Panama Disease Epidemic.</title>
        <authorList>
            <person name="Warmington R.J."/>
            <person name="Kay W."/>
            <person name="Jeffries A."/>
            <person name="Bebber D."/>
            <person name="Moore K."/>
            <person name="Studholme D.J."/>
        </authorList>
    </citation>
    <scope>NUCLEOTIDE SEQUENCE [LARGE SCALE GENOMIC DNA]</scope>
    <source>
        <strain evidence="7 8">TR4</strain>
    </source>
</reference>
<dbReference type="AlphaFoldDB" id="A0A5C6TEX3"/>
<keyword evidence="3 6" id="KW-0812">Transmembrane</keyword>
<feature type="transmembrane region" description="Helical" evidence="6">
    <location>
        <begin position="441"/>
        <end position="465"/>
    </location>
</feature>
<dbReference type="Pfam" id="PF13520">
    <property type="entry name" value="AA_permease_2"/>
    <property type="match status" value="1"/>
</dbReference>
<feature type="transmembrane region" description="Helical" evidence="6">
    <location>
        <begin position="325"/>
        <end position="347"/>
    </location>
</feature>
<dbReference type="Proteomes" id="UP000321331">
    <property type="component" value="Unassembled WGS sequence"/>
</dbReference>
<accession>A0A5C6TEX3</accession>
<evidence type="ECO:0000313" key="7">
    <source>
        <dbReference type="EMBL" id="TXC09266.1"/>
    </source>
</evidence>
<evidence type="ECO:0000256" key="4">
    <source>
        <dbReference type="ARBA" id="ARBA00022989"/>
    </source>
</evidence>
<evidence type="ECO:0000256" key="6">
    <source>
        <dbReference type="SAM" id="Phobius"/>
    </source>
</evidence>
<keyword evidence="5 6" id="KW-0472">Membrane</keyword>
<name>A0A5C6TEX3_FUSOC</name>
<dbReference type="Gene3D" id="1.20.1740.10">
    <property type="entry name" value="Amino acid/polyamine transporter I"/>
    <property type="match status" value="1"/>
</dbReference>
<feature type="transmembrane region" description="Helical" evidence="6">
    <location>
        <begin position="80"/>
        <end position="102"/>
    </location>
</feature>
<evidence type="ECO:0000256" key="5">
    <source>
        <dbReference type="ARBA" id="ARBA00023136"/>
    </source>
</evidence>
<comment type="subcellular location">
    <subcellularLocation>
        <location evidence="1">Membrane</location>
        <topology evidence="1">Multi-pass membrane protein</topology>
    </subcellularLocation>
</comment>
<feature type="transmembrane region" description="Helical" evidence="6">
    <location>
        <begin position="45"/>
        <end position="68"/>
    </location>
</feature>
<dbReference type="InterPro" id="IPR002293">
    <property type="entry name" value="AA/rel_permease1"/>
</dbReference>
<keyword evidence="2" id="KW-0813">Transport</keyword>
<sequence length="518" mass="55656">MDKSNKMEVNSAASAAAEGDIASYTEGDVDRLQSMGYVQTLERKFSLFGLIGICFSLTNSWWCVSAALVTGLGSGGSALLLYGTTLLFIVSLAIAVSLGELVSAYPNATGQSFWVRELAPASIARQASYTTGWLIWVGSVFACTSVASAMGSALVGTYALTHPDFVPQTWHVFVAFQVFNMFVFAFNCYGPILPKLGQVFLLVSLASFGAILVTVPAVADKHQPATFVFATFTNLTGWSNNFMAFAVGLINANWGFSCLDSAVHLAEETAHPERVIPLVIVAVVVIGFVTSFCFLIAMLFSIQSIEKFLEAAVPIIELFSQVCPATAGAVVLESLIIATGVGCLMGCQTWSSRLLWSFARDGGVPFHSRLEMVDSRLDVPLAAHMTNTALVAIVGCIYMASTTAFNAMIIACIVFPNLSYAVPILSLLYHGRTNLIHGPFWLGRLGLVCNIVALLWIIFTLVFYSFPAVMPVSTGNMNYVCAIYGLVGIIISIDWFSRGKKVYRSAMNAEGEAAAMTN</sequence>